<name>A0ABQ9IM07_9NEOP</name>
<evidence type="ECO:0000313" key="2">
    <source>
        <dbReference type="Proteomes" id="UP001159363"/>
    </source>
</evidence>
<reference evidence="1 2" key="1">
    <citation type="submission" date="2023-02" db="EMBL/GenBank/DDBJ databases">
        <title>LHISI_Scaffold_Assembly.</title>
        <authorList>
            <person name="Stuart O.P."/>
            <person name="Cleave R."/>
            <person name="Magrath M.J.L."/>
            <person name="Mikheyev A.S."/>
        </authorList>
    </citation>
    <scope>NUCLEOTIDE SEQUENCE [LARGE SCALE GENOMIC DNA]</scope>
    <source>
        <strain evidence="1">Daus_M_001</strain>
        <tissue evidence="1">Leg muscle</tissue>
    </source>
</reference>
<comment type="caution">
    <text evidence="1">The sequence shown here is derived from an EMBL/GenBank/DDBJ whole genome shotgun (WGS) entry which is preliminary data.</text>
</comment>
<proteinExistence type="predicted"/>
<keyword evidence="2" id="KW-1185">Reference proteome</keyword>
<evidence type="ECO:0000313" key="1">
    <source>
        <dbReference type="EMBL" id="KAJ8897532.1"/>
    </source>
</evidence>
<protein>
    <submittedName>
        <fullName evidence="1">Uncharacterized protein</fullName>
    </submittedName>
</protein>
<organism evidence="1 2">
    <name type="scientific">Dryococelus australis</name>
    <dbReference type="NCBI Taxonomy" id="614101"/>
    <lineage>
        <taxon>Eukaryota</taxon>
        <taxon>Metazoa</taxon>
        <taxon>Ecdysozoa</taxon>
        <taxon>Arthropoda</taxon>
        <taxon>Hexapoda</taxon>
        <taxon>Insecta</taxon>
        <taxon>Pterygota</taxon>
        <taxon>Neoptera</taxon>
        <taxon>Polyneoptera</taxon>
        <taxon>Phasmatodea</taxon>
        <taxon>Verophasmatodea</taxon>
        <taxon>Anareolatae</taxon>
        <taxon>Phasmatidae</taxon>
        <taxon>Eurycanthinae</taxon>
        <taxon>Dryococelus</taxon>
    </lineage>
</organism>
<dbReference type="Proteomes" id="UP001159363">
    <property type="component" value="Chromosome 1"/>
</dbReference>
<sequence length="563" mass="61877">MSSVLVSGFPLTIVPLDAGYIGHAYLYSTTLIIDWPWANEVVHCQRTNQSVTTDVTRGQCWVHAQKANNLWIKQSLLPKANLRNWAATRRDAVRQSAPYDLLRQQVAQPIGELRSVERFVTGSSLNIGAQASAVVRRFSGCIRESTTGLKLTEACRICWDTRSTRFCSNGRNPDSAGNYLILLQQLNPSSPVLFRTFFVFQRVYSNTISTQQHYCCLLEATFSYLLGHLGFGNIGTAPTRPAPPMSTHRTDELNRKIVRAALTDRTATARAARVPGGHYGRKFKDVFTSKQQSDMAGWTARMLVRSALDNLWGDALGWSVDPVRRGPHPLWPRSLCQPVPDRILSTHPCVTVASLPLQAPSFLVFPLLVPSGPRSLLASHGRETGSIPDRATPGFSASENRAGRCRWSAGFLGDLPFPPALASQRCLHSHFVSISSVLKTSLLRAPPKSLNLALVPSVELVSGYGHNRNAHNTLWVVCGGPNAKRNIFPVIKKSAIAATRNGKLLRAMGEFGDYKSALRRLVPIKLSLSYCRPTIGCSSHWATAAPLSGSLTTGLLRPHYRVL</sequence>
<gene>
    <name evidence="1" type="ORF">PR048_002879</name>
</gene>
<dbReference type="EMBL" id="JARBHB010000001">
    <property type="protein sequence ID" value="KAJ8897532.1"/>
    <property type="molecule type" value="Genomic_DNA"/>
</dbReference>
<accession>A0ABQ9IM07</accession>